<dbReference type="KEGG" id="dtm:BJL86_2587"/>
<accession>A0A173LPW5</accession>
<feature type="region of interest" description="Disordered" evidence="1">
    <location>
        <begin position="79"/>
        <end position="111"/>
    </location>
</feature>
<evidence type="ECO:0000256" key="2">
    <source>
        <dbReference type="SAM" id="SignalP"/>
    </source>
</evidence>
<keyword evidence="2" id="KW-0732">Signal</keyword>
<dbReference type="Proteomes" id="UP000186104">
    <property type="component" value="Chromosome"/>
</dbReference>
<organism evidence="3 4">
    <name type="scientific">Dietzia timorensis</name>
    <dbReference type="NCBI Taxonomy" id="499555"/>
    <lineage>
        <taxon>Bacteria</taxon>
        <taxon>Bacillati</taxon>
        <taxon>Actinomycetota</taxon>
        <taxon>Actinomycetes</taxon>
        <taxon>Mycobacteriales</taxon>
        <taxon>Dietziaceae</taxon>
        <taxon>Dietzia</taxon>
    </lineage>
</organism>
<dbReference type="EMBL" id="CP015961">
    <property type="protein sequence ID" value="ANI93347.1"/>
    <property type="molecule type" value="Genomic_DNA"/>
</dbReference>
<evidence type="ECO:0000313" key="4">
    <source>
        <dbReference type="Proteomes" id="UP000186104"/>
    </source>
</evidence>
<reference evidence="3 4" key="1">
    <citation type="submission" date="2016-06" db="EMBL/GenBank/DDBJ databases">
        <title>Complete genome sequence of a saline-alkali tolerant type strain Dietzia timorensis ID05-A0528T.</title>
        <authorList>
            <person name="Wu X."/>
        </authorList>
    </citation>
    <scope>NUCLEOTIDE SEQUENCE [LARGE SCALE GENOMIC DNA]</scope>
    <source>
        <strain evidence="3 4">ID05-A0528</strain>
    </source>
</reference>
<keyword evidence="4" id="KW-1185">Reference proteome</keyword>
<dbReference type="AlphaFoldDB" id="A0A173LPW5"/>
<feature type="chain" id="PRO_5039119707" description="Secreted protein" evidence="2">
    <location>
        <begin position="28"/>
        <end position="185"/>
    </location>
</feature>
<sequence length="185" mass="19203">MTFTRKTATTLVIAAFTVPLGSRAAAAQPKPAPAPSSNTVSHYSDTVDIDEKTLSKLNEARKSDNLPALPSDTAALELSDDGTVKAKDSSGTSIAVQDNPTDFTEPQQPSKQGAELRAEGGDSVMKNAAQAVAGCAGGVIGYDAILEILERRVSYWTFVKWLGGKIGWGLAVSCVSGGVSAAMGW</sequence>
<gene>
    <name evidence="3" type="ORF">BJL86_2587</name>
</gene>
<feature type="signal peptide" evidence="2">
    <location>
        <begin position="1"/>
        <end position="27"/>
    </location>
</feature>
<dbReference type="RefSeq" id="WP_067475584.1">
    <property type="nucleotide sequence ID" value="NZ_CP015961.1"/>
</dbReference>
<evidence type="ECO:0000313" key="3">
    <source>
        <dbReference type="EMBL" id="ANI93347.1"/>
    </source>
</evidence>
<feature type="compositionally biased region" description="Polar residues" evidence="1">
    <location>
        <begin position="89"/>
        <end position="111"/>
    </location>
</feature>
<evidence type="ECO:0008006" key="5">
    <source>
        <dbReference type="Google" id="ProtNLM"/>
    </source>
</evidence>
<proteinExistence type="predicted"/>
<evidence type="ECO:0000256" key="1">
    <source>
        <dbReference type="SAM" id="MobiDB-lite"/>
    </source>
</evidence>
<protein>
    <recommendedName>
        <fullName evidence="5">Secreted protein</fullName>
    </recommendedName>
</protein>
<name>A0A173LPW5_9ACTN</name>
<dbReference type="OrthoDB" id="4775578at2"/>